<name>A0AC59ZD25_RANTA</name>
<gene>
    <name evidence="1" type="ORF">MRATA1EN22A_LOCUS16406</name>
</gene>
<protein>
    <submittedName>
        <fullName evidence="1">Uncharacterized protein</fullName>
    </submittedName>
</protein>
<proteinExistence type="predicted"/>
<dbReference type="EMBL" id="OX596111">
    <property type="protein sequence ID" value="CAN0357444.1"/>
    <property type="molecule type" value="Genomic_DNA"/>
</dbReference>
<sequence length="84" mass="9155">MKLLSASLALFDDLHLYLLAIIFFFSQIEDRTAILEMPEQFHVPWSPKCATAASLTEDGEGSALVVLGHLVPEALLLQEGGSVK</sequence>
<evidence type="ECO:0000313" key="2">
    <source>
        <dbReference type="Proteomes" id="UP001162501"/>
    </source>
</evidence>
<reference evidence="1" key="2">
    <citation type="submission" date="2025-03" db="EMBL/GenBank/DDBJ databases">
        <authorList>
            <consortium name="ELIXIR-Norway"/>
            <consortium name="Elixir Norway"/>
        </authorList>
    </citation>
    <scope>NUCLEOTIDE SEQUENCE</scope>
</reference>
<organism evidence="1 2">
    <name type="scientific">Rangifer tarandus platyrhynchus</name>
    <name type="common">Svalbard reindeer</name>
    <dbReference type="NCBI Taxonomy" id="3082113"/>
    <lineage>
        <taxon>Eukaryota</taxon>
        <taxon>Metazoa</taxon>
        <taxon>Chordata</taxon>
        <taxon>Craniata</taxon>
        <taxon>Vertebrata</taxon>
        <taxon>Euteleostomi</taxon>
        <taxon>Mammalia</taxon>
        <taxon>Eutheria</taxon>
        <taxon>Laurasiatheria</taxon>
        <taxon>Artiodactyla</taxon>
        <taxon>Ruminantia</taxon>
        <taxon>Pecora</taxon>
        <taxon>Cervidae</taxon>
        <taxon>Odocoileinae</taxon>
        <taxon>Rangifer</taxon>
    </lineage>
</organism>
<accession>A0AC59ZD25</accession>
<reference evidence="1" key="1">
    <citation type="submission" date="2023-05" db="EMBL/GenBank/DDBJ databases">
        <authorList>
            <consortium name="ELIXIR-Norway"/>
        </authorList>
    </citation>
    <scope>NUCLEOTIDE SEQUENCE</scope>
</reference>
<evidence type="ECO:0000313" key="1">
    <source>
        <dbReference type="EMBL" id="CAN0357444.1"/>
    </source>
</evidence>
<dbReference type="Proteomes" id="UP001162501">
    <property type="component" value="Chromosome 27"/>
</dbReference>